<dbReference type="InterPro" id="IPR027417">
    <property type="entry name" value="P-loop_NTPase"/>
</dbReference>
<dbReference type="RefSeq" id="WP_236197939.1">
    <property type="nucleotide sequence ID" value="NZ_BQII01000019.1"/>
</dbReference>
<gene>
    <name evidence="1" type="ORF">P3W50_19675</name>
</gene>
<organism evidence="1 2">
    <name type="scientific">Pseudomonas putida</name>
    <name type="common">Arthrobacter siderocapsulatus</name>
    <dbReference type="NCBI Taxonomy" id="303"/>
    <lineage>
        <taxon>Bacteria</taxon>
        <taxon>Pseudomonadati</taxon>
        <taxon>Pseudomonadota</taxon>
        <taxon>Gammaproteobacteria</taxon>
        <taxon>Pseudomonadales</taxon>
        <taxon>Pseudomonadaceae</taxon>
        <taxon>Pseudomonas</taxon>
    </lineage>
</organism>
<accession>A0AAW6PUQ5</accession>
<dbReference type="Pfam" id="PF24389">
    <property type="entry name" value="ORC-CDC6-like"/>
    <property type="match status" value="1"/>
</dbReference>
<dbReference type="Proteomes" id="UP001217741">
    <property type="component" value="Unassembled WGS sequence"/>
</dbReference>
<evidence type="ECO:0000313" key="1">
    <source>
        <dbReference type="EMBL" id="MDF3872673.1"/>
    </source>
</evidence>
<dbReference type="EMBL" id="JARJLO010000301">
    <property type="protein sequence ID" value="MDF3872673.1"/>
    <property type="molecule type" value="Genomic_DNA"/>
</dbReference>
<dbReference type="SUPFAM" id="SSF52540">
    <property type="entry name" value="P-loop containing nucleoside triphosphate hydrolases"/>
    <property type="match status" value="1"/>
</dbReference>
<comment type="caution">
    <text evidence="1">The sequence shown here is derived from an EMBL/GenBank/DDBJ whole genome shotgun (WGS) entry which is preliminary data.</text>
</comment>
<evidence type="ECO:0008006" key="3">
    <source>
        <dbReference type="Google" id="ProtNLM"/>
    </source>
</evidence>
<dbReference type="AlphaFoldDB" id="A0AAW6PUQ5"/>
<dbReference type="InterPro" id="IPR056955">
    <property type="entry name" value="ORC-CDC6-like"/>
</dbReference>
<name>A0AAW6PUQ5_PSEPU</name>
<evidence type="ECO:0000313" key="2">
    <source>
        <dbReference type="Proteomes" id="UP001217741"/>
    </source>
</evidence>
<protein>
    <recommendedName>
        <fullName evidence="3">ATPase</fullName>
    </recommendedName>
</protein>
<reference evidence="1" key="1">
    <citation type="submission" date="2023-03" db="EMBL/GenBank/DDBJ databases">
        <title>Draft assemblies of triclosan tolerant bacteria isolated from returned activated sludge.</title>
        <authorList>
            <person name="Van Hamelsveld S."/>
        </authorList>
    </citation>
    <scope>NUCLEOTIDE SEQUENCE</scope>
    <source>
        <strain evidence="1">GW210012_S60</strain>
    </source>
</reference>
<proteinExistence type="predicted"/>
<sequence length="671" mass="75732">MINQLSNRDDNPFDLTKASDFSDTQILNYWVDIVEEQGGLLTVLNLRSVMPMLLLGGKGSGKTHLMRYCSAPVQALRHEGSLHAAVSQEGYLGIYVSSDGLNVGRFSGKGQTQDTWNAIFGYYFELWLALNLTSTIIAKNRVESFITDEQSFIEEVTALFDAPPSDISDIEQLYHFLEQKLRAVDSIVNNCAITRSLDGLEITFSPGRLCYGIPPVIAKHDKSLRDSIFVYLIDEIENLSEEQQKFLNSLIRYRKGNATIRVGARLYGIKTYETSGSGEPIKRNAEYERVELDSFLRGHDKEYAKLAEELVAKRLSSTHTGAIELKDVSCFFESISSANFYQELTSKLANSRQSTENDRPYFEKLKGHLCHVFGSQAEDKIQSVISHLRVDDFPLIEKLNILHLYKNWGNSQQVLETSALIQNDAKLLIQRAKPSKDYSQTFEHFDSDLLAQLFRDYSRKIPYAGLDTLIHLSQGVPRNLLGILKQIYRRSLFAGEKPFAGGTVSLQSQTEGVMDSAVWFWDDAQPDSYGTEVRDAVERLAILLRSIRYSDKPSECDLCAFSVDESKITEQARRTIERAENWSYLLKVRDGAKNKNTQSVDSKFQISPMLAPKWGLSVHRRGTLEIRPDLANSIFDNMHSSNFEALLKTRISAMSAPSFSAKASSDQQALF</sequence>